<organism evidence="2 3">
    <name type="scientific">Brassica cretica</name>
    <name type="common">Mustard</name>
    <dbReference type="NCBI Taxonomy" id="69181"/>
    <lineage>
        <taxon>Eukaryota</taxon>
        <taxon>Viridiplantae</taxon>
        <taxon>Streptophyta</taxon>
        <taxon>Embryophyta</taxon>
        <taxon>Tracheophyta</taxon>
        <taxon>Spermatophyta</taxon>
        <taxon>Magnoliopsida</taxon>
        <taxon>eudicotyledons</taxon>
        <taxon>Gunneridae</taxon>
        <taxon>Pentapetalae</taxon>
        <taxon>rosids</taxon>
        <taxon>malvids</taxon>
        <taxon>Brassicales</taxon>
        <taxon>Brassicaceae</taxon>
        <taxon>Brassiceae</taxon>
        <taxon>Brassica</taxon>
    </lineage>
</organism>
<name>A0ABQ7DJM5_BRACR</name>
<accession>A0ABQ7DJM5</accession>
<keyword evidence="3" id="KW-1185">Reference proteome</keyword>
<gene>
    <name evidence="2" type="ORF">DY000_02034269</name>
</gene>
<proteinExistence type="predicted"/>
<feature type="compositionally biased region" description="Basic and acidic residues" evidence="1">
    <location>
        <begin position="1"/>
        <end position="18"/>
    </location>
</feature>
<comment type="caution">
    <text evidence="2">The sequence shown here is derived from an EMBL/GenBank/DDBJ whole genome shotgun (WGS) entry which is preliminary data.</text>
</comment>
<evidence type="ECO:0000313" key="2">
    <source>
        <dbReference type="EMBL" id="KAF3578288.1"/>
    </source>
</evidence>
<reference evidence="2 3" key="1">
    <citation type="journal article" date="2020" name="BMC Genomics">
        <title>Intraspecific diversification of the crop wild relative Brassica cretica Lam. using demographic model selection.</title>
        <authorList>
            <person name="Kioukis A."/>
            <person name="Michalopoulou V.A."/>
            <person name="Briers L."/>
            <person name="Pirintsos S."/>
            <person name="Studholme D.J."/>
            <person name="Pavlidis P."/>
            <person name="Sarris P.F."/>
        </authorList>
    </citation>
    <scope>NUCLEOTIDE SEQUENCE [LARGE SCALE GENOMIC DNA]</scope>
    <source>
        <strain evidence="3">cv. PFS-1207/04</strain>
    </source>
</reference>
<protein>
    <submittedName>
        <fullName evidence="2">Uncharacterized protein</fullName>
    </submittedName>
</protein>
<dbReference type="EMBL" id="QGKV02000649">
    <property type="protein sequence ID" value="KAF3578288.1"/>
    <property type="molecule type" value="Genomic_DNA"/>
</dbReference>
<sequence length="202" mass="22929">MEEMRQDIARMHSQRADEATTPASIHRNISPSIDDDPSQSNPTKSEPDSYTRAKVYQMLEEIYRPLGAAREIVEIQRYIASRPEASTSIDRHIKTSTDSHSRTSIDKATPTDRGKLVTKVTSDMSDTINHGEEISDDTYATLVRHQFELECLGDKLQKIENTTATIKDKWHRGDEAMRDFTDSTKDTKVDQPVNYVTLAENV</sequence>
<evidence type="ECO:0000313" key="3">
    <source>
        <dbReference type="Proteomes" id="UP000266723"/>
    </source>
</evidence>
<evidence type="ECO:0000256" key="1">
    <source>
        <dbReference type="SAM" id="MobiDB-lite"/>
    </source>
</evidence>
<feature type="region of interest" description="Disordered" evidence="1">
    <location>
        <begin position="1"/>
        <end position="51"/>
    </location>
</feature>
<dbReference type="Proteomes" id="UP000266723">
    <property type="component" value="Unassembled WGS sequence"/>
</dbReference>